<evidence type="ECO:0000313" key="5">
    <source>
        <dbReference type="EMBL" id="NYT26949.1"/>
    </source>
</evidence>
<dbReference type="PANTHER" id="PTHR43699">
    <property type="entry name" value="3-DEHYDROQUINATE DEHYDRATASE"/>
    <property type="match status" value="1"/>
</dbReference>
<comment type="catalytic activity">
    <reaction evidence="1">
        <text>3-dehydroquinate = 3-dehydroshikimate + H2O</text>
        <dbReference type="Rhea" id="RHEA:21096"/>
        <dbReference type="ChEBI" id="CHEBI:15377"/>
        <dbReference type="ChEBI" id="CHEBI:16630"/>
        <dbReference type="ChEBI" id="CHEBI:32364"/>
        <dbReference type="EC" id="4.2.1.10"/>
    </reaction>
</comment>
<dbReference type="EMBL" id="JACCHT010000001">
    <property type="protein sequence ID" value="NYT26949.1"/>
    <property type="molecule type" value="Genomic_DNA"/>
</dbReference>
<dbReference type="EC" id="4.2.1.10" evidence="2"/>
<keyword evidence="4" id="KW-0704">Schiff base</keyword>
<dbReference type="Pfam" id="PF01487">
    <property type="entry name" value="DHquinase_I"/>
    <property type="match status" value="1"/>
</dbReference>
<protein>
    <recommendedName>
        <fullName evidence="2">3-dehydroquinate dehydratase</fullName>
        <ecNumber evidence="2">4.2.1.10</ecNumber>
    </recommendedName>
</protein>
<evidence type="ECO:0000256" key="1">
    <source>
        <dbReference type="ARBA" id="ARBA00001864"/>
    </source>
</evidence>
<dbReference type="InterPro" id="IPR013785">
    <property type="entry name" value="Aldolase_TIM"/>
</dbReference>
<dbReference type="Proteomes" id="UP000568751">
    <property type="component" value="Unassembled WGS sequence"/>
</dbReference>
<dbReference type="PANTHER" id="PTHR43699:SF1">
    <property type="entry name" value="3-DEHYDROQUINATE DEHYDRATASE"/>
    <property type="match status" value="1"/>
</dbReference>
<dbReference type="CDD" id="cd00502">
    <property type="entry name" value="DHQase_I"/>
    <property type="match status" value="1"/>
</dbReference>
<accession>A0A853F2X2</accession>
<dbReference type="AlphaFoldDB" id="A0A853F2X2"/>
<gene>
    <name evidence="5" type="ORF">H0A76_02960</name>
</gene>
<dbReference type="GO" id="GO:0003855">
    <property type="term" value="F:3-dehydroquinate dehydratase activity"/>
    <property type="evidence" value="ECO:0007669"/>
    <property type="project" value="UniProtKB-EC"/>
</dbReference>
<name>A0A853F2X2_9GAMM</name>
<comment type="caution">
    <text evidence="5">The sequence shown here is derived from an EMBL/GenBank/DDBJ whole genome shotgun (WGS) entry which is preliminary data.</text>
</comment>
<dbReference type="GO" id="GO:0046279">
    <property type="term" value="P:3,4-dihydroxybenzoate biosynthetic process"/>
    <property type="evidence" value="ECO:0007669"/>
    <property type="project" value="UniProtKB-ARBA"/>
</dbReference>
<sequence>MIKLKNNTLGNGMPAIAVSFSNNCSVEEIKALKKQGLDIAEIRVDLFTGKIFAKNIIEELQKFGDLDVPTILTFRPKREGGNWGGSDAERVVIIAECYQYADIVDIETSSIHSLDCSEKFCQLANAILKSETQLLLSYHNFEKTPSLVAINHEIESAEVLLSAKADIVKVACQVDSNADRWF</sequence>
<organism evidence="5 6">
    <name type="scientific">Candidatus Thiodubiliella endoseptemdiera</name>
    <dbReference type="NCBI Taxonomy" id="2738886"/>
    <lineage>
        <taxon>Bacteria</taxon>
        <taxon>Pseudomonadati</taxon>
        <taxon>Pseudomonadota</taxon>
        <taxon>Gammaproteobacteria</taxon>
        <taxon>Candidatus Pseudothioglobaceae</taxon>
        <taxon>Candidatus Thiodubiliella</taxon>
    </lineage>
</organism>
<dbReference type="InterPro" id="IPR050146">
    <property type="entry name" value="Type-I_3-dehydroquinase"/>
</dbReference>
<dbReference type="Gene3D" id="3.20.20.70">
    <property type="entry name" value="Aldolase class I"/>
    <property type="match status" value="1"/>
</dbReference>
<evidence type="ECO:0000313" key="6">
    <source>
        <dbReference type="Proteomes" id="UP000568751"/>
    </source>
</evidence>
<proteinExistence type="predicted"/>
<reference evidence="5 6" key="1">
    <citation type="submission" date="2020-05" db="EMBL/GenBank/DDBJ databases">
        <title>Horizontal transmission and recombination maintain forever young bacterial symbiont genomes.</title>
        <authorList>
            <person name="Russell S.L."/>
            <person name="Pepper-Tunick E."/>
            <person name="Svedberg J."/>
            <person name="Byrne A."/>
            <person name="Ruelas Castillo J."/>
            <person name="Vollmers C."/>
            <person name="Beinart R.A."/>
            <person name="Corbett-Detig R."/>
        </authorList>
    </citation>
    <scope>NUCLEOTIDE SEQUENCE [LARGE SCALE GENOMIC DNA]</scope>
    <source>
        <strain evidence="5">455</strain>
    </source>
</reference>
<evidence type="ECO:0000256" key="3">
    <source>
        <dbReference type="ARBA" id="ARBA00023239"/>
    </source>
</evidence>
<evidence type="ECO:0000256" key="4">
    <source>
        <dbReference type="ARBA" id="ARBA00023270"/>
    </source>
</evidence>
<keyword evidence="3" id="KW-0456">Lyase</keyword>
<evidence type="ECO:0000256" key="2">
    <source>
        <dbReference type="ARBA" id="ARBA00012060"/>
    </source>
</evidence>
<dbReference type="InterPro" id="IPR001381">
    <property type="entry name" value="DHquinase_I"/>
</dbReference>
<dbReference type="SUPFAM" id="SSF51569">
    <property type="entry name" value="Aldolase"/>
    <property type="match status" value="1"/>
</dbReference>